<name>A0A6H1P440_PRIMG</name>
<reference evidence="2 3" key="1">
    <citation type="submission" date="2020-04" db="EMBL/GenBank/DDBJ databases">
        <title>Genome-Wide Identification of 5-Methylcytosine Sites in Bacterial Genomes By High-Throughput Sequencing of MspJI Restriction Fragments.</title>
        <authorList>
            <person name="Wu V."/>
        </authorList>
    </citation>
    <scope>NUCLEOTIDE SEQUENCE [LARGE SCALE GENOMIC DNA]</scope>
    <source>
        <strain evidence="2 3">S2</strain>
    </source>
</reference>
<dbReference type="Gene3D" id="3.40.630.30">
    <property type="match status" value="1"/>
</dbReference>
<feature type="domain" description="N-acetyltransferase" evidence="1">
    <location>
        <begin position="5"/>
        <end position="137"/>
    </location>
</feature>
<dbReference type="AlphaFoldDB" id="A0A6H1P440"/>
<sequence length="137" mass="15348">MKNGRYINAYEWARTVALGFSSDQNTTEDSIESVRGFINLSHSAAFLLKEKEESVAGGFVAISDQLGEMFLTSTIQTHRGRGYQNVLIEERINYAKSKGCTHLTVATKPNNTSARNMERNGFKLAYNKVIMKSSLFK</sequence>
<dbReference type="InterPro" id="IPR000182">
    <property type="entry name" value="GNAT_dom"/>
</dbReference>
<keyword evidence="2" id="KW-0808">Transferase</keyword>
<protein>
    <submittedName>
        <fullName evidence="2">GNAT family N-acetyltransferase</fullName>
    </submittedName>
</protein>
<dbReference type="PROSITE" id="PS51186">
    <property type="entry name" value="GNAT"/>
    <property type="match status" value="1"/>
</dbReference>
<evidence type="ECO:0000259" key="1">
    <source>
        <dbReference type="PROSITE" id="PS51186"/>
    </source>
</evidence>
<dbReference type="SUPFAM" id="SSF55729">
    <property type="entry name" value="Acyl-CoA N-acyltransferases (Nat)"/>
    <property type="match status" value="1"/>
</dbReference>
<proteinExistence type="predicted"/>
<evidence type="ECO:0000313" key="3">
    <source>
        <dbReference type="Proteomes" id="UP000501868"/>
    </source>
</evidence>
<dbReference type="Proteomes" id="UP000501868">
    <property type="component" value="Chromosome"/>
</dbReference>
<organism evidence="2 3">
    <name type="scientific">Priestia megaterium</name>
    <name type="common">Bacillus megaterium</name>
    <dbReference type="NCBI Taxonomy" id="1404"/>
    <lineage>
        <taxon>Bacteria</taxon>
        <taxon>Bacillati</taxon>
        <taxon>Bacillota</taxon>
        <taxon>Bacilli</taxon>
        <taxon>Bacillales</taxon>
        <taxon>Bacillaceae</taxon>
        <taxon>Priestia</taxon>
    </lineage>
</organism>
<dbReference type="EMBL" id="CP051128">
    <property type="protein sequence ID" value="QIZ08051.1"/>
    <property type="molecule type" value="Genomic_DNA"/>
</dbReference>
<gene>
    <name evidence="2" type="ORF">HFZ78_16020</name>
</gene>
<dbReference type="GO" id="GO:0016747">
    <property type="term" value="F:acyltransferase activity, transferring groups other than amino-acyl groups"/>
    <property type="evidence" value="ECO:0007669"/>
    <property type="project" value="InterPro"/>
</dbReference>
<accession>A0A6H1P440</accession>
<dbReference type="InterPro" id="IPR016181">
    <property type="entry name" value="Acyl_CoA_acyltransferase"/>
</dbReference>
<dbReference type="Pfam" id="PF00583">
    <property type="entry name" value="Acetyltransf_1"/>
    <property type="match status" value="1"/>
</dbReference>
<evidence type="ECO:0000313" key="2">
    <source>
        <dbReference type="EMBL" id="QIZ08051.1"/>
    </source>
</evidence>
<reference evidence="2 3" key="2">
    <citation type="submission" date="2020-04" db="EMBL/GenBank/DDBJ databases">
        <authorList>
            <person name="Fomenkov A."/>
            <person name="Anton B.P."/>
            <person name="Roberts R.J."/>
        </authorList>
    </citation>
    <scope>NUCLEOTIDE SEQUENCE [LARGE SCALE GENOMIC DNA]</scope>
    <source>
        <strain evidence="2 3">S2</strain>
    </source>
</reference>